<evidence type="ECO:0000256" key="1">
    <source>
        <dbReference type="SAM" id="MobiDB-lite"/>
    </source>
</evidence>
<comment type="caution">
    <text evidence="3">The sequence shown here is derived from an EMBL/GenBank/DDBJ whole genome shotgun (WGS) entry which is preliminary data.</text>
</comment>
<feature type="region of interest" description="Disordered" evidence="1">
    <location>
        <begin position="1"/>
        <end position="27"/>
    </location>
</feature>
<proteinExistence type="predicted"/>
<gene>
    <name evidence="3" type="ORF">ALP66_05659</name>
</gene>
<organism evidence="3 4">
    <name type="scientific">Pseudomonas amygdali pv. photiniae</name>
    <dbReference type="NCBI Taxonomy" id="251724"/>
    <lineage>
        <taxon>Bacteria</taxon>
        <taxon>Pseudomonadati</taxon>
        <taxon>Pseudomonadota</taxon>
        <taxon>Gammaproteobacteria</taxon>
        <taxon>Pseudomonadales</taxon>
        <taxon>Pseudomonadaceae</taxon>
        <taxon>Pseudomonas</taxon>
        <taxon>Pseudomonas amygdali</taxon>
    </lineage>
</organism>
<feature type="non-terminal residue" evidence="3">
    <location>
        <position position="1"/>
    </location>
</feature>
<feature type="domain" description="Condensation" evidence="2">
    <location>
        <begin position="2"/>
        <end position="74"/>
    </location>
</feature>
<evidence type="ECO:0000259" key="2">
    <source>
        <dbReference type="Pfam" id="PF00668"/>
    </source>
</evidence>
<dbReference type="InterPro" id="IPR001242">
    <property type="entry name" value="Condensation_dom"/>
</dbReference>
<name>A0A658K716_PSEA0</name>
<dbReference type="Gene3D" id="3.30.559.30">
    <property type="entry name" value="Nonribosomal peptide synthetase, condensation domain"/>
    <property type="match status" value="1"/>
</dbReference>
<dbReference type="EMBL" id="RBSP01000532">
    <property type="protein sequence ID" value="RMS46482.1"/>
    <property type="molecule type" value="Genomic_DNA"/>
</dbReference>
<dbReference type="SUPFAM" id="SSF52777">
    <property type="entry name" value="CoA-dependent acyltransferases"/>
    <property type="match status" value="1"/>
</dbReference>
<dbReference type="AlphaFoldDB" id="A0A658K716"/>
<dbReference type="Proteomes" id="UP000270873">
    <property type="component" value="Unassembled WGS sequence"/>
</dbReference>
<evidence type="ECO:0000313" key="3">
    <source>
        <dbReference type="EMBL" id="RMS46482.1"/>
    </source>
</evidence>
<feature type="non-terminal residue" evidence="3">
    <location>
        <position position="75"/>
    </location>
</feature>
<protein>
    <recommendedName>
        <fullName evidence="2">Condensation domain-containing protein</fullName>
    </recommendedName>
</protein>
<accession>A0A658K716</accession>
<sequence length="75" mass="8446">KQQLGDEQPTLELSTDRPRSARQQHSASRYSLRLSAELSAAVRNTAQAWQSTSFMLLLAGFQALLHRYSGQTDIR</sequence>
<reference evidence="3 4" key="1">
    <citation type="submission" date="2018-08" db="EMBL/GenBank/DDBJ databases">
        <title>Recombination of ecologically and evolutionarily significant loci maintains genetic cohesion in the Pseudomonas syringae species complex.</title>
        <authorList>
            <person name="Dillon M."/>
            <person name="Thakur S."/>
            <person name="Almeida R.N.D."/>
            <person name="Weir B.S."/>
            <person name="Guttman D.S."/>
        </authorList>
    </citation>
    <scope>NUCLEOTIDE SEQUENCE [LARGE SCALE GENOMIC DNA]</scope>
    <source>
        <strain evidence="3 4">ICMP 7847</strain>
    </source>
</reference>
<evidence type="ECO:0000313" key="4">
    <source>
        <dbReference type="Proteomes" id="UP000270873"/>
    </source>
</evidence>
<dbReference type="Pfam" id="PF00668">
    <property type="entry name" value="Condensation"/>
    <property type="match status" value="1"/>
</dbReference>
<dbReference type="GO" id="GO:0003824">
    <property type="term" value="F:catalytic activity"/>
    <property type="evidence" value="ECO:0007669"/>
    <property type="project" value="InterPro"/>
</dbReference>